<reference evidence="1 2" key="2">
    <citation type="submission" date="2016-12" db="EMBL/GenBank/DDBJ databases">
        <title>Draft Genome Sequence of Cystobacter ferrugineus Strain Cbfe23.</title>
        <authorList>
            <person name="Akbar S."/>
            <person name="Dowd S.E."/>
            <person name="Stevens D.C."/>
        </authorList>
    </citation>
    <scope>NUCLEOTIDE SEQUENCE [LARGE SCALE GENOMIC DNA]</scope>
    <source>
        <strain evidence="1 2">Cbfe23</strain>
    </source>
</reference>
<proteinExistence type="predicted"/>
<dbReference type="Proteomes" id="UP000182229">
    <property type="component" value="Unassembled WGS sequence"/>
</dbReference>
<keyword evidence="2" id="KW-1185">Reference proteome</keyword>
<name>A0A1L9AUP5_9BACT</name>
<reference evidence="2" key="1">
    <citation type="submission" date="2016-11" db="EMBL/GenBank/DDBJ databases">
        <authorList>
            <person name="Shukria A."/>
            <person name="Stevens D.C."/>
        </authorList>
    </citation>
    <scope>NUCLEOTIDE SEQUENCE [LARGE SCALE GENOMIC DNA]</scope>
    <source>
        <strain evidence="2">Cbfe23</strain>
    </source>
</reference>
<evidence type="ECO:0000313" key="1">
    <source>
        <dbReference type="EMBL" id="OJH33738.1"/>
    </source>
</evidence>
<sequence length="448" mass="48615">MLEKSFFHHSRSQDMQRQTLSFRRHVQIPLLCLMAVLSNSCQEINGAVTTIQGAIDMIGRESSSWQTTMKELEANLFKDGDDLIAHQVTMLAERGIATGSAEIRCDVDFIGSRMIEGLKRIIDELEGRTPATPVPHFCTVSPTVVELEQIQQGSLVGVNFYGYDLFEKDIRDSNVRVLLQNRNGSQQDITFARSFLSHYLMTIRVDDARIDYSGESEKLVITAGKKVLSEISIVTKLPTYFDWCQGDAPPRLAEDVGQTCALSRMSGRFGGDTDSVSTLTSNGSWYLTGNSSDAGVCASATCANGYPRAGDFMWSAGKPPVRMVLQQGNACFLTSISGRFQGANDRIEISVGSDGYYYLGGGSQPGASATARCVGKVTQHSVFTWSKGMGTLPLGTATAQVCFLSMVSGHFGGTLDSVRAYIQNGSWYLDGVAEHAGLTASVSCISRL</sequence>
<organism evidence="1 2">
    <name type="scientific">Cystobacter ferrugineus</name>
    <dbReference type="NCBI Taxonomy" id="83449"/>
    <lineage>
        <taxon>Bacteria</taxon>
        <taxon>Pseudomonadati</taxon>
        <taxon>Myxococcota</taxon>
        <taxon>Myxococcia</taxon>
        <taxon>Myxococcales</taxon>
        <taxon>Cystobacterineae</taxon>
        <taxon>Archangiaceae</taxon>
        <taxon>Cystobacter</taxon>
    </lineage>
</organism>
<accession>A0A1L9AUP5</accession>
<protein>
    <submittedName>
        <fullName evidence="1">Uncharacterized protein</fullName>
    </submittedName>
</protein>
<evidence type="ECO:0000313" key="2">
    <source>
        <dbReference type="Proteomes" id="UP000182229"/>
    </source>
</evidence>
<dbReference type="EMBL" id="MPIN01000029">
    <property type="protein sequence ID" value="OJH33738.1"/>
    <property type="molecule type" value="Genomic_DNA"/>
</dbReference>
<gene>
    <name evidence="1" type="ORF">BON30_47275</name>
</gene>
<dbReference type="AlphaFoldDB" id="A0A1L9AUP5"/>
<comment type="caution">
    <text evidence="1">The sequence shown here is derived from an EMBL/GenBank/DDBJ whole genome shotgun (WGS) entry which is preliminary data.</text>
</comment>
<dbReference type="STRING" id="83449.BON30_47275"/>